<dbReference type="InterPro" id="IPR004722">
    <property type="entry name" value="DHOase"/>
</dbReference>
<proteinExistence type="inferred from homology"/>
<comment type="cofactor">
    <cofactor evidence="6">
        <name>Zn(2+)</name>
        <dbReference type="ChEBI" id="CHEBI:29105"/>
    </cofactor>
    <text evidence="6">Binds 2 Zn(2+) ions per subunit.</text>
</comment>
<dbReference type="InterPro" id="IPR024403">
    <property type="entry name" value="DHOase_cat"/>
</dbReference>
<dbReference type="KEGG" id="hfv:R50_0984"/>
<dbReference type="UniPathway" id="UPA00070">
    <property type="reaction ID" value="UER00117"/>
</dbReference>
<name>A0A6F8ZFP9_9FIRM</name>
<evidence type="ECO:0000256" key="5">
    <source>
        <dbReference type="ARBA" id="ARBA00022975"/>
    </source>
</evidence>
<dbReference type="NCBIfam" id="TIGR00857">
    <property type="entry name" value="pyrC_multi"/>
    <property type="match status" value="1"/>
</dbReference>
<dbReference type="InterPro" id="IPR032466">
    <property type="entry name" value="Metal_Hydrolase"/>
</dbReference>
<feature type="binding site" evidence="6">
    <location>
        <position position="64"/>
    </location>
    <ligand>
        <name>Zn(2+)</name>
        <dbReference type="ChEBI" id="CHEBI:29105"/>
        <label>1</label>
    </ligand>
</feature>
<gene>
    <name evidence="6 8" type="primary">pyrC</name>
    <name evidence="8" type="ORF">R50_0984</name>
</gene>
<dbReference type="Gene3D" id="3.20.20.140">
    <property type="entry name" value="Metal-dependent hydrolases"/>
    <property type="match status" value="1"/>
</dbReference>
<keyword evidence="5 6" id="KW-0665">Pyrimidine biosynthesis</keyword>
<evidence type="ECO:0000313" key="8">
    <source>
        <dbReference type="EMBL" id="CAB1128490.1"/>
    </source>
</evidence>
<evidence type="ECO:0000259" key="7">
    <source>
        <dbReference type="Pfam" id="PF12890"/>
    </source>
</evidence>
<dbReference type="Proteomes" id="UP000503399">
    <property type="component" value="Chromosome"/>
</dbReference>
<dbReference type="GO" id="GO:0004038">
    <property type="term" value="F:allantoinase activity"/>
    <property type="evidence" value="ECO:0007669"/>
    <property type="project" value="TreeGrafter"/>
</dbReference>
<feature type="active site" evidence="6">
    <location>
        <position position="309"/>
    </location>
</feature>
<organism evidence="8 9">
    <name type="scientific">Candidatus Hydrogenisulfobacillus filiaventi</name>
    <dbReference type="NCBI Taxonomy" id="2707344"/>
    <lineage>
        <taxon>Bacteria</taxon>
        <taxon>Bacillati</taxon>
        <taxon>Bacillota</taxon>
        <taxon>Clostridia</taxon>
        <taxon>Eubacteriales</taxon>
        <taxon>Clostridiales Family XVII. Incertae Sedis</taxon>
        <taxon>Candidatus Hydrogenisulfobacillus</taxon>
    </lineage>
</organism>
<evidence type="ECO:0000256" key="3">
    <source>
        <dbReference type="ARBA" id="ARBA00022723"/>
    </source>
</evidence>
<evidence type="ECO:0000256" key="1">
    <source>
        <dbReference type="ARBA" id="ARBA00002368"/>
    </source>
</evidence>
<dbReference type="GO" id="GO:0006145">
    <property type="term" value="P:purine nucleobase catabolic process"/>
    <property type="evidence" value="ECO:0007669"/>
    <property type="project" value="TreeGrafter"/>
</dbReference>
<comment type="catalytic activity">
    <reaction evidence="6">
        <text>(S)-dihydroorotate + H2O = N-carbamoyl-L-aspartate + H(+)</text>
        <dbReference type="Rhea" id="RHEA:24296"/>
        <dbReference type="ChEBI" id="CHEBI:15377"/>
        <dbReference type="ChEBI" id="CHEBI:15378"/>
        <dbReference type="ChEBI" id="CHEBI:30864"/>
        <dbReference type="ChEBI" id="CHEBI:32814"/>
        <dbReference type="EC" id="3.5.2.3"/>
    </reaction>
</comment>
<dbReference type="SUPFAM" id="SSF51556">
    <property type="entry name" value="Metallo-dependent hydrolases"/>
    <property type="match status" value="1"/>
</dbReference>
<dbReference type="AlphaFoldDB" id="A0A6F8ZFP9"/>
<keyword evidence="4 6" id="KW-0378">Hydrolase</keyword>
<dbReference type="EC" id="3.5.2.3" evidence="6"/>
<feature type="binding site" evidence="6">
    <location>
        <position position="154"/>
    </location>
    <ligand>
        <name>Zn(2+)</name>
        <dbReference type="ChEBI" id="CHEBI:29105"/>
        <label>2</label>
    </ligand>
</feature>
<sequence>MRAEPGRRWVINGVRILDPFRGVDTVGDVAVADGRFAEPAGEAAERWDGRGLWLVPRLTDMHVHFRAPGQEWKEDLDSGLEAAVAGGFTAVATMPNTTPVVDEPALVRWQIDRARTAGLARLWPLGAITRGSEGRELAPMARLAEAGAAGFSDDGRPVSSALIMRAALSYAAGLGRPVIQHALDLALGGDGVMNEGPVSARLGLPGQPELAEAVVVWRDVLLAGLTGGPLHVAHVSSPASLDAVAYGRRRGWRVSAEATPHHLYFTDEAVAEWAYDPVTKVNPPLRGEATRQALLEAVEEGLVECFASDHAPHHADEKALPYDQAPFGISGLETALAATLTALLPRGRMSPLEFFARWTTGPHRVLGVSYGGVVPGEAADFTLIDPQAVWEVDPARFRSKGRNTPFAGVRLTGRAVAVVVGGRPVMREGEVLRQDADA</sequence>
<feature type="binding site" evidence="6">
    <location>
        <position position="313"/>
    </location>
    <ligand>
        <name>substrate</name>
    </ligand>
</feature>
<dbReference type="EMBL" id="LR778114">
    <property type="protein sequence ID" value="CAB1128490.1"/>
    <property type="molecule type" value="Genomic_DNA"/>
</dbReference>
<feature type="binding site" evidence="6">
    <location>
        <position position="181"/>
    </location>
    <ligand>
        <name>Zn(2+)</name>
        <dbReference type="ChEBI" id="CHEBI:29105"/>
        <label>2</label>
    </ligand>
</feature>
<dbReference type="GO" id="GO:0044205">
    <property type="term" value="P:'de novo' UMP biosynthetic process"/>
    <property type="evidence" value="ECO:0007669"/>
    <property type="project" value="UniProtKB-UniRule"/>
</dbReference>
<feature type="binding site" evidence="6">
    <location>
        <position position="96"/>
    </location>
    <ligand>
        <name>substrate</name>
    </ligand>
</feature>
<dbReference type="PROSITE" id="PS00483">
    <property type="entry name" value="DIHYDROOROTASE_2"/>
    <property type="match status" value="1"/>
</dbReference>
<dbReference type="PANTHER" id="PTHR43668:SF2">
    <property type="entry name" value="ALLANTOINASE"/>
    <property type="match status" value="1"/>
</dbReference>
<keyword evidence="9" id="KW-1185">Reference proteome</keyword>
<dbReference type="CDD" id="cd01317">
    <property type="entry name" value="DHOase_IIa"/>
    <property type="match status" value="1"/>
</dbReference>
<reference evidence="8 9" key="1">
    <citation type="submission" date="2020-02" db="EMBL/GenBank/DDBJ databases">
        <authorList>
            <person name="Hogendoorn C."/>
        </authorList>
    </citation>
    <scope>NUCLEOTIDE SEQUENCE [LARGE SCALE GENOMIC DNA]</scope>
    <source>
        <strain evidence="8">R501</strain>
    </source>
</reference>
<dbReference type="PROSITE" id="PS00482">
    <property type="entry name" value="DIHYDROOROTASE_1"/>
    <property type="match status" value="1"/>
</dbReference>
<feature type="binding site" evidence="6">
    <location>
        <position position="154"/>
    </location>
    <ligand>
        <name>Zn(2+)</name>
        <dbReference type="ChEBI" id="CHEBI:29105"/>
        <label>1</label>
    </ligand>
</feature>
<evidence type="ECO:0000256" key="2">
    <source>
        <dbReference type="ARBA" id="ARBA00010286"/>
    </source>
</evidence>
<feature type="binding site" evidence="6">
    <location>
        <position position="234"/>
    </location>
    <ligand>
        <name>Zn(2+)</name>
        <dbReference type="ChEBI" id="CHEBI:29105"/>
        <label>2</label>
    </ligand>
</feature>
<feature type="binding site" evidence="6">
    <location>
        <begin position="64"/>
        <end position="66"/>
    </location>
    <ligand>
        <name>substrate</name>
    </ligand>
</feature>
<dbReference type="GO" id="GO:0005737">
    <property type="term" value="C:cytoplasm"/>
    <property type="evidence" value="ECO:0007669"/>
    <property type="project" value="TreeGrafter"/>
</dbReference>
<dbReference type="PANTHER" id="PTHR43668">
    <property type="entry name" value="ALLANTOINASE"/>
    <property type="match status" value="1"/>
</dbReference>
<dbReference type="Gene3D" id="2.30.40.10">
    <property type="entry name" value="Urease, subunit C, domain 1"/>
    <property type="match status" value="1"/>
</dbReference>
<dbReference type="InterPro" id="IPR011059">
    <property type="entry name" value="Metal-dep_hydrolase_composite"/>
</dbReference>
<comment type="pathway">
    <text evidence="6">Pyrimidine metabolism; UMP biosynthesis via de novo pathway; (S)-dihydroorotate from bicarbonate: step 3/3.</text>
</comment>
<dbReference type="Pfam" id="PF12890">
    <property type="entry name" value="DHOase"/>
    <property type="match status" value="1"/>
</dbReference>
<feature type="binding site" evidence="6">
    <location>
        <position position="309"/>
    </location>
    <ligand>
        <name>Zn(2+)</name>
        <dbReference type="ChEBI" id="CHEBI:29105"/>
        <label>1</label>
    </ligand>
</feature>
<feature type="binding site" evidence="6">
    <location>
        <begin position="327"/>
        <end position="328"/>
    </location>
    <ligand>
        <name>substrate</name>
    </ligand>
</feature>
<keyword evidence="6" id="KW-0862">Zinc</keyword>
<evidence type="ECO:0000313" key="9">
    <source>
        <dbReference type="Proteomes" id="UP000503399"/>
    </source>
</evidence>
<dbReference type="InterPro" id="IPR050138">
    <property type="entry name" value="DHOase/Allantoinase_Hydrolase"/>
</dbReference>
<comment type="function">
    <text evidence="1 6">Catalyzes the reversible cyclization of carbamoyl aspartate to dihydroorotate.</text>
</comment>
<dbReference type="GO" id="GO:0004151">
    <property type="term" value="F:dihydroorotase activity"/>
    <property type="evidence" value="ECO:0007669"/>
    <property type="project" value="UniProtKB-UniRule"/>
</dbReference>
<feature type="domain" description="Dihydroorotase catalytic" evidence="7">
    <location>
        <begin position="54"/>
        <end position="237"/>
    </location>
</feature>
<feature type="binding site" evidence="6">
    <location>
        <position position="62"/>
    </location>
    <ligand>
        <name>Zn(2+)</name>
        <dbReference type="ChEBI" id="CHEBI:29105"/>
        <label>1</label>
    </ligand>
</feature>
<protein>
    <recommendedName>
        <fullName evidence="6">Dihydroorotase</fullName>
        <shortName evidence="6">DHOase</shortName>
        <ecNumber evidence="6">3.5.2.3</ecNumber>
    </recommendedName>
</protein>
<dbReference type="InterPro" id="IPR002195">
    <property type="entry name" value="Dihydroorotase_CS"/>
</dbReference>
<keyword evidence="3 6" id="KW-0479">Metal-binding</keyword>
<accession>A0A6F8ZFP9</accession>
<dbReference type="HAMAP" id="MF_00220_B">
    <property type="entry name" value="PyrC_classI_B"/>
    <property type="match status" value="1"/>
</dbReference>
<evidence type="ECO:0000256" key="4">
    <source>
        <dbReference type="ARBA" id="ARBA00022801"/>
    </source>
</evidence>
<comment type="similarity">
    <text evidence="2 6">Belongs to the metallo-dependent hydrolases superfamily. DHOase family. Class I DHOase subfamily.</text>
</comment>
<feature type="binding site" evidence="6">
    <location>
        <position position="282"/>
    </location>
    <ligand>
        <name>substrate</name>
    </ligand>
</feature>
<dbReference type="SUPFAM" id="SSF51338">
    <property type="entry name" value="Composite domain of metallo-dependent hydrolases"/>
    <property type="match status" value="1"/>
</dbReference>
<dbReference type="GO" id="GO:0008270">
    <property type="term" value="F:zinc ion binding"/>
    <property type="evidence" value="ECO:0007669"/>
    <property type="project" value="UniProtKB-UniRule"/>
</dbReference>
<evidence type="ECO:0000256" key="6">
    <source>
        <dbReference type="HAMAP-Rule" id="MF_00220"/>
    </source>
</evidence>